<dbReference type="Pfam" id="PF22956">
    <property type="entry name" value="VPS15-like_hel"/>
    <property type="match status" value="2"/>
</dbReference>
<dbReference type="GO" id="GO:0005634">
    <property type="term" value="C:nucleus"/>
    <property type="evidence" value="ECO:0007669"/>
    <property type="project" value="TreeGrafter"/>
</dbReference>
<dbReference type="eggNOG" id="KOG0211">
    <property type="taxonomic scope" value="Eukaryota"/>
</dbReference>
<evidence type="ECO:0000259" key="5">
    <source>
        <dbReference type="Pfam" id="PF22956"/>
    </source>
</evidence>
<comment type="similarity">
    <text evidence="2">Belongs to the phosphatase 2A regulatory subunit A family.</text>
</comment>
<dbReference type="GO" id="GO:0005829">
    <property type="term" value="C:cytosol"/>
    <property type="evidence" value="ECO:0007669"/>
    <property type="project" value="TreeGrafter"/>
</dbReference>
<dbReference type="InterPro" id="IPR055231">
    <property type="entry name" value="2AA_helical"/>
</dbReference>
<organism evidence="6 7">
    <name type="scientific">Pseudozyma hubeiensis (strain SY62)</name>
    <name type="common">Yeast</name>
    <dbReference type="NCBI Taxonomy" id="1305764"/>
    <lineage>
        <taxon>Eukaryota</taxon>
        <taxon>Fungi</taxon>
        <taxon>Dikarya</taxon>
        <taxon>Basidiomycota</taxon>
        <taxon>Ustilaginomycotina</taxon>
        <taxon>Ustilaginomycetes</taxon>
        <taxon>Ustilaginales</taxon>
        <taxon>Ustilaginaceae</taxon>
        <taxon>Pseudozyma</taxon>
    </lineage>
</organism>
<dbReference type="PANTHER" id="PTHR10648">
    <property type="entry name" value="SERINE/THREONINE-PROTEIN PHOSPHATASE PP2A 65 KDA REGULATORY SUBUNIT"/>
    <property type="match status" value="1"/>
</dbReference>
<dbReference type="STRING" id="1305764.R9PHG2"/>
<feature type="domain" description="Phosphatase PP2A regulatory subunit A/Splicing factor 3B subunit 1-like HEAT repeat" evidence="4">
    <location>
        <begin position="336"/>
        <end position="413"/>
    </location>
</feature>
<feature type="domain" description="Phosphatase 2A Regulatory Subunit A helical" evidence="5">
    <location>
        <begin position="252"/>
        <end position="332"/>
    </location>
</feature>
<dbReference type="EMBL" id="DF238810">
    <property type="protein sequence ID" value="GAC97545.1"/>
    <property type="molecule type" value="Genomic_DNA"/>
</dbReference>
<dbReference type="PROSITE" id="PS50077">
    <property type="entry name" value="HEAT_REPEAT"/>
    <property type="match status" value="8"/>
</dbReference>
<evidence type="ECO:0000256" key="1">
    <source>
        <dbReference type="ARBA" id="ARBA00022737"/>
    </source>
</evidence>
<accession>R9PHG2</accession>
<dbReference type="InterPro" id="IPR051023">
    <property type="entry name" value="PP2A_Regulatory_Subunit_A"/>
</dbReference>
<dbReference type="Pfam" id="PF22646">
    <property type="entry name" value="PPP2R1A-like_HEAT"/>
    <property type="match status" value="1"/>
</dbReference>
<feature type="repeat" description="HEAT" evidence="3">
    <location>
        <begin position="343"/>
        <end position="381"/>
    </location>
</feature>
<evidence type="ECO:0000256" key="3">
    <source>
        <dbReference type="PROSITE-ProRule" id="PRU00103"/>
    </source>
</evidence>
<evidence type="ECO:0000256" key="2">
    <source>
        <dbReference type="ARBA" id="ARBA00038332"/>
    </source>
</evidence>
<dbReference type="AlphaFoldDB" id="R9PHG2"/>
<feature type="repeat" description="HEAT" evidence="3">
    <location>
        <begin position="621"/>
        <end position="650"/>
    </location>
</feature>
<feature type="repeat" description="HEAT" evidence="3">
    <location>
        <begin position="421"/>
        <end position="459"/>
    </location>
</feature>
<evidence type="ECO:0000313" key="6">
    <source>
        <dbReference type="EMBL" id="GAC97545.1"/>
    </source>
</evidence>
<dbReference type="GeneID" id="24110411"/>
<dbReference type="Proteomes" id="UP000014071">
    <property type="component" value="Unassembled WGS sequence"/>
</dbReference>
<evidence type="ECO:0000313" key="7">
    <source>
        <dbReference type="Proteomes" id="UP000014071"/>
    </source>
</evidence>
<feature type="repeat" description="HEAT" evidence="3">
    <location>
        <begin position="226"/>
        <end position="264"/>
    </location>
</feature>
<dbReference type="FunFam" id="1.25.10.10:FF:000011">
    <property type="entry name" value="Serine/threonine-protein phosphatase 2A regulatory subunit A alpha isoform"/>
    <property type="match status" value="1"/>
</dbReference>
<proteinExistence type="inferred from homology"/>
<dbReference type="InterPro" id="IPR021133">
    <property type="entry name" value="HEAT_type_2"/>
</dbReference>
<protein>
    <submittedName>
        <fullName evidence="6">Protein phosphatase 2a 65kd regulatory subunit</fullName>
    </submittedName>
</protein>
<feature type="domain" description="Phosphatase 2A Regulatory Subunit A helical" evidence="5">
    <location>
        <begin position="424"/>
        <end position="581"/>
    </location>
</feature>
<dbReference type="OrthoDB" id="340346at2759"/>
<sequence length="650" mass="71819">MEADEQLFPIAILIDELKSDDVTLRLNAIHRISTIALALGPERARDELIPFLQDSLDDEDEVLLALAQELGSGFVEYLGGPSYAHLLLGPLENLAAVEESVVREKVSHTAAAAKRSHVDGCHSGRRIHRFKGLHSRSRAYFGVSACSSSARLSTDFRATPPTFTSLQAAESIVKIAEVLSEAQIEEHYIPLLKRLSGGDWFTSRTSSTSLFSAVYPKAKPATQDELRKMFTALCNDDTPMVRRAAARDLGPFAKNLSKELVVSDIIPLYRKLSSDDQDSVRLLTVQDLIAIAESLNHDESKNYLLPSIRSAVQDKSWRVRYMVADHFVKLASAVGEDVVRDELVMAFVHLLKDNEAEVRTAGAGQIPGFAKLVDQDIILARLMPCVRDLAGDNSQHVRAALGMHISGLAPLLGKEATIEHLLPLFLQLLKDEFPDVRLNIISKLEQVNEVIGIDLLSQSLLPAIVELAEDKQWRVRQAIIEYIPLLANQLGVQFFDEQLSNLCMSWLGDTVFSIREAATVNLKKLTDVFGVEWARQTIIPKVLQMGTHPNYLYRMTTIFAITTMAPSLDTPAITGDVLETVLPMVSDPIPNIRFNVAKAFEVLSSVLVKTPEGKEVIKTKISPALEKLKEDSDADVRFFAQKALDAAAQS</sequence>
<dbReference type="GO" id="GO:0000159">
    <property type="term" value="C:protein phosphatase type 2A complex"/>
    <property type="evidence" value="ECO:0007669"/>
    <property type="project" value="TreeGrafter"/>
</dbReference>
<gene>
    <name evidence="6" type="ORF">PHSY_005131</name>
</gene>
<reference evidence="7" key="1">
    <citation type="journal article" date="2013" name="Genome Announc.">
        <title>Draft genome sequence of the basidiomycetous yeast-like fungus Pseudozyma hubeiensis SY62, which produces an abundant amount of the biosurfactant mannosylerythritol lipids.</title>
        <authorList>
            <person name="Konishi M."/>
            <person name="Hatada Y."/>
            <person name="Horiuchi J."/>
        </authorList>
    </citation>
    <scope>NUCLEOTIDE SEQUENCE [LARGE SCALE GENOMIC DNA]</scope>
    <source>
        <strain evidence="7">SY62</strain>
    </source>
</reference>
<dbReference type="InterPro" id="IPR054573">
    <property type="entry name" value="PP2A/SF3B1-like_HEAT"/>
</dbReference>
<dbReference type="InterPro" id="IPR011989">
    <property type="entry name" value="ARM-like"/>
</dbReference>
<feature type="repeat" description="HEAT" evidence="3">
    <location>
        <begin position="460"/>
        <end position="498"/>
    </location>
</feature>
<feature type="repeat" description="HEAT" evidence="3">
    <location>
        <begin position="382"/>
        <end position="420"/>
    </location>
</feature>
<keyword evidence="7" id="KW-1185">Reference proteome</keyword>
<dbReference type="PANTHER" id="PTHR10648:SF4">
    <property type="entry name" value="PROTEIN PHOSPHATASE 2 (FORMERLY 2A), REGULATORY SUBUNIT A, BETA ISOFORM-RELATED"/>
    <property type="match status" value="1"/>
</dbReference>
<dbReference type="Gene3D" id="1.25.10.10">
    <property type="entry name" value="Leucine-rich Repeat Variant"/>
    <property type="match status" value="1"/>
</dbReference>
<feature type="repeat" description="HEAT" evidence="3">
    <location>
        <begin position="265"/>
        <end position="303"/>
    </location>
</feature>
<keyword evidence="1" id="KW-0677">Repeat</keyword>
<evidence type="ECO:0000259" key="4">
    <source>
        <dbReference type="Pfam" id="PF22646"/>
    </source>
</evidence>
<dbReference type="GO" id="GO:0019888">
    <property type="term" value="F:protein phosphatase regulator activity"/>
    <property type="evidence" value="ECO:0007669"/>
    <property type="project" value="TreeGrafter"/>
</dbReference>
<dbReference type="HOGENOM" id="CLU_015533_2_1_1"/>
<dbReference type="SUPFAM" id="SSF48371">
    <property type="entry name" value="ARM repeat"/>
    <property type="match status" value="1"/>
</dbReference>
<dbReference type="RefSeq" id="XP_012191132.1">
    <property type="nucleotide sequence ID" value="XM_012335742.1"/>
</dbReference>
<name>R9PHG2_PSEHS</name>
<feature type="repeat" description="HEAT" evidence="3">
    <location>
        <begin position="304"/>
        <end position="342"/>
    </location>
</feature>
<dbReference type="InterPro" id="IPR016024">
    <property type="entry name" value="ARM-type_fold"/>
</dbReference>